<keyword evidence="16" id="KW-0865">Zymogen</keyword>
<evidence type="ECO:0000259" key="22">
    <source>
        <dbReference type="Pfam" id="PF04389"/>
    </source>
</evidence>
<keyword evidence="11" id="KW-0378">Hydrolase</keyword>
<evidence type="ECO:0000256" key="5">
    <source>
        <dbReference type="ARBA" id="ARBA00014116"/>
    </source>
</evidence>
<dbReference type="Pfam" id="PF04389">
    <property type="entry name" value="Peptidase_M28"/>
    <property type="match status" value="1"/>
</dbReference>
<evidence type="ECO:0000256" key="18">
    <source>
        <dbReference type="ARBA" id="ARBA00023228"/>
    </source>
</evidence>
<dbReference type="Pfam" id="PF02225">
    <property type="entry name" value="PA"/>
    <property type="match status" value="1"/>
</dbReference>
<dbReference type="SUPFAM" id="SSF53187">
    <property type="entry name" value="Zn-dependent exopeptidases"/>
    <property type="match status" value="1"/>
</dbReference>
<keyword evidence="10" id="KW-0732">Signal</keyword>
<evidence type="ECO:0000256" key="12">
    <source>
        <dbReference type="ARBA" id="ARBA00022824"/>
    </source>
</evidence>
<dbReference type="InterPro" id="IPR007484">
    <property type="entry name" value="Peptidase_M28"/>
</dbReference>
<evidence type="ECO:0000256" key="7">
    <source>
        <dbReference type="ARBA" id="ARBA00022645"/>
    </source>
</evidence>
<keyword evidence="7" id="KW-0121">Carboxypeptidase</keyword>
<evidence type="ECO:0000256" key="2">
    <source>
        <dbReference type="ARBA" id="ARBA00004371"/>
    </source>
</evidence>
<feature type="domain" description="Peptidase M28" evidence="22">
    <location>
        <begin position="254"/>
        <end position="324"/>
    </location>
</feature>
<dbReference type="SUPFAM" id="SSF52025">
    <property type="entry name" value="PA domain"/>
    <property type="match status" value="1"/>
</dbReference>
<evidence type="ECO:0000256" key="20">
    <source>
        <dbReference type="ARBA" id="ARBA00033328"/>
    </source>
</evidence>
<evidence type="ECO:0000256" key="14">
    <source>
        <dbReference type="ARBA" id="ARBA00023034"/>
    </source>
</evidence>
<dbReference type="Proteomes" id="UP000649075">
    <property type="component" value="Unassembled WGS sequence"/>
</dbReference>
<evidence type="ECO:0000256" key="10">
    <source>
        <dbReference type="ARBA" id="ARBA00022729"/>
    </source>
</evidence>
<keyword evidence="13" id="KW-0862">Zinc</keyword>
<keyword evidence="15" id="KW-0482">Metalloprotease</keyword>
<comment type="subunit">
    <text evidence="19">Homodimer. The monomeric form is inactive while the homodimer is active.</text>
</comment>
<keyword evidence="24" id="KW-1185">Reference proteome</keyword>
<evidence type="ECO:0000256" key="6">
    <source>
        <dbReference type="ARBA" id="ARBA00022525"/>
    </source>
</evidence>
<evidence type="ECO:0000256" key="4">
    <source>
        <dbReference type="ARBA" id="ARBA00004613"/>
    </source>
</evidence>
<keyword evidence="17" id="KW-0325">Glycoprotein</keyword>
<accession>A0ABR7KFF3</accession>
<comment type="caution">
    <text evidence="23">The sequence shown here is derived from an EMBL/GenBank/DDBJ whole genome shotgun (WGS) entry which is preliminary data.</text>
</comment>
<evidence type="ECO:0000259" key="21">
    <source>
        <dbReference type="Pfam" id="PF02225"/>
    </source>
</evidence>
<dbReference type="Gene3D" id="3.40.630.10">
    <property type="entry name" value="Zn peptidases"/>
    <property type="match status" value="2"/>
</dbReference>
<evidence type="ECO:0000256" key="15">
    <source>
        <dbReference type="ARBA" id="ARBA00023049"/>
    </source>
</evidence>
<dbReference type="InterPro" id="IPR039866">
    <property type="entry name" value="CPQ"/>
</dbReference>
<dbReference type="InterPro" id="IPR046450">
    <property type="entry name" value="PA_dom_sf"/>
</dbReference>
<sequence>MKKILQASLSAVLVLSLVGCGSTKDEAIYQDSIDAYVNEIDMDYAYDFTKTLSTDTSLHDNSLGFRTSGSDAEHRTANYLAKEMKAIGLKNVEKIPVNVDKWQYNDASLTIEGTNIDLMSVSYMVNGTDENGITAQIVDCGTGFAKDYEGKDVEGKIALVGVDQFNESWIGGYIYEAYEHGAKALVTYDLDGYGRFSDDDHQIQDVCAEDIMPTTIITMSEYKQIKKALKQGHDMVTLKVDSVMEEGNGTSYDVVGYIPGKSHDQQIIFAGHYDMYFTGFQDDCSAIGTIMSMAKTMIDSGYVPENDIVVVAHGAEEWGATGTEFDWTRGAYELINNVHPE</sequence>
<keyword evidence="18" id="KW-0458">Lysosome</keyword>
<comment type="subcellular location">
    <subcellularLocation>
        <location evidence="1">Endoplasmic reticulum</location>
    </subcellularLocation>
    <subcellularLocation>
        <location evidence="3">Golgi apparatus</location>
    </subcellularLocation>
    <subcellularLocation>
        <location evidence="2">Lysosome</location>
    </subcellularLocation>
    <subcellularLocation>
        <location evidence="4">Secreted</location>
    </subcellularLocation>
</comment>
<evidence type="ECO:0000256" key="17">
    <source>
        <dbReference type="ARBA" id="ARBA00023180"/>
    </source>
</evidence>
<dbReference type="PANTHER" id="PTHR12053">
    <property type="entry name" value="PROTEASE FAMILY M28 PLASMA GLUTAMATE CARBOXYPEPTIDASE-RELATED"/>
    <property type="match status" value="1"/>
</dbReference>
<evidence type="ECO:0000256" key="3">
    <source>
        <dbReference type="ARBA" id="ARBA00004555"/>
    </source>
</evidence>
<evidence type="ECO:0000256" key="16">
    <source>
        <dbReference type="ARBA" id="ARBA00023145"/>
    </source>
</evidence>
<evidence type="ECO:0000313" key="24">
    <source>
        <dbReference type="Proteomes" id="UP000649075"/>
    </source>
</evidence>
<feature type="domain" description="PA" evidence="21">
    <location>
        <begin position="134"/>
        <end position="223"/>
    </location>
</feature>
<name>A0ABR7KFF3_9FIRM</name>
<reference evidence="23 24" key="1">
    <citation type="submission" date="2020-08" db="EMBL/GenBank/DDBJ databases">
        <authorList>
            <person name="Liu C."/>
            <person name="Sun Q."/>
        </authorList>
    </citation>
    <scope>NUCLEOTIDE SEQUENCE [LARGE SCALE GENOMIC DNA]</scope>
    <source>
        <strain evidence="23 24">L34</strain>
    </source>
</reference>
<organism evidence="23 24">
    <name type="scientific">Holdemanella hominis</name>
    <dbReference type="NCBI Taxonomy" id="2764327"/>
    <lineage>
        <taxon>Bacteria</taxon>
        <taxon>Bacillati</taxon>
        <taxon>Bacillota</taxon>
        <taxon>Erysipelotrichia</taxon>
        <taxon>Erysipelotrichales</taxon>
        <taxon>Erysipelotrichaceae</taxon>
        <taxon>Holdemanella</taxon>
    </lineage>
</organism>
<keyword evidence="14" id="KW-0333">Golgi apparatus</keyword>
<keyword evidence="9" id="KW-0479">Metal-binding</keyword>
<proteinExistence type="predicted"/>
<keyword evidence="6" id="KW-0964">Secreted</keyword>
<protein>
    <recommendedName>
        <fullName evidence="5">Carboxypeptidase Q</fullName>
    </recommendedName>
    <alternativeName>
        <fullName evidence="20">Plasma glutamate carboxypeptidase</fullName>
    </alternativeName>
</protein>
<dbReference type="RefSeq" id="WP_186998472.1">
    <property type="nucleotide sequence ID" value="NZ_JACRWH010000003.1"/>
</dbReference>
<evidence type="ECO:0000256" key="11">
    <source>
        <dbReference type="ARBA" id="ARBA00022801"/>
    </source>
</evidence>
<keyword evidence="8" id="KW-0645">Protease</keyword>
<evidence type="ECO:0000256" key="8">
    <source>
        <dbReference type="ARBA" id="ARBA00022670"/>
    </source>
</evidence>
<dbReference type="PANTHER" id="PTHR12053:SF3">
    <property type="entry name" value="CARBOXYPEPTIDASE Q"/>
    <property type="match status" value="1"/>
</dbReference>
<dbReference type="EMBL" id="JACRWH010000003">
    <property type="protein sequence ID" value="MBC6011432.1"/>
    <property type="molecule type" value="Genomic_DNA"/>
</dbReference>
<evidence type="ECO:0000256" key="1">
    <source>
        <dbReference type="ARBA" id="ARBA00004240"/>
    </source>
</evidence>
<dbReference type="InterPro" id="IPR003137">
    <property type="entry name" value="PA_domain"/>
</dbReference>
<evidence type="ECO:0000256" key="19">
    <source>
        <dbReference type="ARBA" id="ARBA00025833"/>
    </source>
</evidence>
<evidence type="ECO:0000256" key="9">
    <source>
        <dbReference type="ARBA" id="ARBA00022723"/>
    </source>
</evidence>
<dbReference type="PROSITE" id="PS51257">
    <property type="entry name" value="PROKAR_LIPOPROTEIN"/>
    <property type="match status" value="1"/>
</dbReference>
<evidence type="ECO:0000313" key="23">
    <source>
        <dbReference type="EMBL" id="MBC6011432.1"/>
    </source>
</evidence>
<evidence type="ECO:0000256" key="13">
    <source>
        <dbReference type="ARBA" id="ARBA00022833"/>
    </source>
</evidence>
<keyword evidence="12" id="KW-0256">Endoplasmic reticulum</keyword>
<gene>
    <name evidence="23" type="ORF">H8911_01485</name>
</gene>